<dbReference type="PANTHER" id="PTHR33641">
    <property type="entry name" value="OS06G0133500 PROTEIN"/>
    <property type="match status" value="1"/>
</dbReference>
<sequence>MEKLLAMSILSASPAEIAGFWGNLRLSSKKNSSECSVKEGEQRTGGKQREEQKKGKAACFAPEFDGLNCFETFVSH</sequence>
<dbReference type="AlphaFoldDB" id="A0A2I0WI46"/>
<dbReference type="OrthoDB" id="757625at2759"/>
<accession>A0A2I0WI46</accession>
<dbReference type="PANTHER" id="PTHR33641:SF15">
    <property type="entry name" value="AVR9_CF-9 RAPIDLY ELICITED PROTEIN"/>
    <property type="match status" value="1"/>
</dbReference>
<dbReference type="EMBL" id="KZ502614">
    <property type="protein sequence ID" value="PKU75340.1"/>
    <property type="molecule type" value="Genomic_DNA"/>
</dbReference>
<dbReference type="Proteomes" id="UP000233837">
    <property type="component" value="Unassembled WGS sequence"/>
</dbReference>
<reference evidence="1 2" key="2">
    <citation type="journal article" date="2017" name="Nature">
        <title>The Apostasia genome and the evolution of orchids.</title>
        <authorList>
            <person name="Zhang G.Q."/>
            <person name="Liu K.W."/>
            <person name="Li Z."/>
            <person name="Lohaus R."/>
            <person name="Hsiao Y.Y."/>
            <person name="Niu S.C."/>
            <person name="Wang J.Y."/>
            <person name="Lin Y.C."/>
            <person name="Xu Q."/>
            <person name="Chen L.J."/>
            <person name="Yoshida K."/>
            <person name="Fujiwara S."/>
            <person name="Wang Z.W."/>
            <person name="Zhang Y.Q."/>
            <person name="Mitsuda N."/>
            <person name="Wang M."/>
            <person name="Liu G.H."/>
            <person name="Pecoraro L."/>
            <person name="Huang H.X."/>
            <person name="Xiao X.J."/>
            <person name="Lin M."/>
            <person name="Wu X.Y."/>
            <person name="Wu W.L."/>
            <person name="Chen Y.Y."/>
            <person name="Chang S.B."/>
            <person name="Sakamoto S."/>
            <person name="Ohme-Takagi M."/>
            <person name="Yagi M."/>
            <person name="Zeng S.J."/>
            <person name="Shen C.Y."/>
            <person name="Yeh C.M."/>
            <person name="Luo Y.B."/>
            <person name="Tsai W.C."/>
            <person name="Van de Peer Y."/>
            <person name="Liu Z.J."/>
        </authorList>
    </citation>
    <scope>NUCLEOTIDE SEQUENCE [LARGE SCALE GENOMIC DNA]</scope>
    <source>
        <tissue evidence="1">The whole plant</tissue>
    </source>
</reference>
<name>A0A2I0WI46_9ASPA</name>
<evidence type="ECO:0000313" key="1">
    <source>
        <dbReference type="EMBL" id="PKU75340.1"/>
    </source>
</evidence>
<protein>
    <submittedName>
        <fullName evidence="1">Uncharacterized protein</fullName>
    </submittedName>
</protein>
<organism evidence="1 2">
    <name type="scientific">Dendrobium catenatum</name>
    <dbReference type="NCBI Taxonomy" id="906689"/>
    <lineage>
        <taxon>Eukaryota</taxon>
        <taxon>Viridiplantae</taxon>
        <taxon>Streptophyta</taxon>
        <taxon>Embryophyta</taxon>
        <taxon>Tracheophyta</taxon>
        <taxon>Spermatophyta</taxon>
        <taxon>Magnoliopsida</taxon>
        <taxon>Liliopsida</taxon>
        <taxon>Asparagales</taxon>
        <taxon>Orchidaceae</taxon>
        <taxon>Epidendroideae</taxon>
        <taxon>Malaxideae</taxon>
        <taxon>Dendrobiinae</taxon>
        <taxon>Dendrobium</taxon>
    </lineage>
</organism>
<gene>
    <name evidence="1" type="ORF">MA16_Dca016122</name>
</gene>
<evidence type="ECO:0000313" key="2">
    <source>
        <dbReference type="Proteomes" id="UP000233837"/>
    </source>
</evidence>
<proteinExistence type="predicted"/>
<reference evidence="1 2" key="1">
    <citation type="journal article" date="2016" name="Sci. Rep.">
        <title>The Dendrobium catenatum Lindl. genome sequence provides insights into polysaccharide synthase, floral development and adaptive evolution.</title>
        <authorList>
            <person name="Zhang G.Q."/>
            <person name="Xu Q."/>
            <person name="Bian C."/>
            <person name="Tsai W.C."/>
            <person name="Yeh C.M."/>
            <person name="Liu K.W."/>
            <person name="Yoshida K."/>
            <person name="Zhang L.S."/>
            <person name="Chang S.B."/>
            <person name="Chen F."/>
            <person name="Shi Y."/>
            <person name="Su Y.Y."/>
            <person name="Zhang Y.Q."/>
            <person name="Chen L.J."/>
            <person name="Yin Y."/>
            <person name="Lin M."/>
            <person name="Huang H."/>
            <person name="Deng H."/>
            <person name="Wang Z.W."/>
            <person name="Zhu S.L."/>
            <person name="Zhao X."/>
            <person name="Deng C."/>
            <person name="Niu S.C."/>
            <person name="Huang J."/>
            <person name="Wang M."/>
            <person name="Liu G.H."/>
            <person name="Yang H.J."/>
            <person name="Xiao X.J."/>
            <person name="Hsiao Y.Y."/>
            <person name="Wu W.L."/>
            <person name="Chen Y.Y."/>
            <person name="Mitsuda N."/>
            <person name="Ohme-Takagi M."/>
            <person name="Luo Y.B."/>
            <person name="Van de Peer Y."/>
            <person name="Liu Z.J."/>
        </authorList>
    </citation>
    <scope>NUCLEOTIDE SEQUENCE [LARGE SCALE GENOMIC DNA]</scope>
    <source>
        <tissue evidence="1">The whole plant</tissue>
    </source>
</reference>
<keyword evidence="2" id="KW-1185">Reference proteome</keyword>